<dbReference type="Proteomes" id="UP000800200">
    <property type="component" value="Unassembled WGS sequence"/>
</dbReference>
<reference evidence="1" key="1">
    <citation type="journal article" date="2020" name="Stud. Mycol.">
        <title>101 Dothideomycetes genomes: a test case for predicting lifestyles and emergence of pathogens.</title>
        <authorList>
            <person name="Haridas S."/>
            <person name="Albert R."/>
            <person name="Binder M."/>
            <person name="Bloem J."/>
            <person name="Labutti K."/>
            <person name="Salamov A."/>
            <person name="Andreopoulos B."/>
            <person name="Baker S."/>
            <person name="Barry K."/>
            <person name="Bills G."/>
            <person name="Bluhm B."/>
            <person name="Cannon C."/>
            <person name="Castanera R."/>
            <person name="Culley D."/>
            <person name="Daum C."/>
            <person name="Ezra D."/>
            <person name="Gonzalez J."/>
            <person name="Henrissat B."/>
            <person name="Kuo A."/>
            <person name="Liang C."/>
            <person name="Lipzen A."/>
            <person name="Lutzoni F."/>
            <person name="Magnuson J."/>
            <person name="Mondo S."/>
            <person name="Nolan M."/>
            <person name="Ohm R."/>
            <person name="Pangilinan J."/>
            <person name="Park H.-J."/>
            <person name="Ramirez L."/>
            <person name="Alfaro M."/>
            <person name="Sun H."/>
            <person name="Tritt A."/>
            <person name="Yoshinaga Y."/>
            <person name="Zwiers L.-H."/>
            <person name="Turgeon B."/>
            <person name="Goodwin S."/>
            <person name="Spatafora J."/>
            <person name="Crous P."/>
            <person name="Grigoriev I."/>
        </authorList>
    </citation>
    <scope>NUCLEOTIDE SEQUENCE</scope>
    <source>
        <strain evidence="1">CBS 207.26</strain>
    </source>
</reference>
<name>A0A6A6EQD5_9PEZI</name>
<gene>
    <name evidence="1" type="ORF">K469DRAFT_800038</name>
</gene>
<proteinExistence type="predicted"/>
<dbReference type="AlphaFoldDB" id="A0A6A6EQD5"/>
<dbReference type="OrthoDB" id="4737581at2759"/>
<dbReference type="Gene3D" id="3.30.420.10">
    <property type="entry name" value="Ribonuclease H-like superfamily/Ribonuclease H"/>
    <property type="match status" value="1"/>
</dbReference>
<keyword evidence="2" id="KW-1185">Reference proteome</keyword>
<evidence type="ECO:0008006" key="3">
    <source>
        <dbReference type="Google" id="ProtNLM"/>
    </source>
</evidence>
<dbReference type="GO" id="GO:0003676">
    <property type="term" value="F:nucleic acid binding"/>
    <property type="evidence" value="ECO:0007669"/>
    <property type="project" value="InterPro"/>
</dbReference>
<protein>
    <recommendedName>
        <fullName evidence="3">Tc1-like transposase DDE domain-containing protein</fullName>
    </recommendedName>
</protein>
<evidence type="ECO:0000313" key="1">
    <source>
        <dbReference type="EMBL" id="KAF2192300.1"/>
    </source>
</evidence>
<evidence type="ECO:0000313" key="2">
    <source>
        <dbReference type="Proteomes" id="UP000800200"/>
    </source>
</evidence>
<dbReference type="EMBL" id="ML994615">
    <property type="protein sequence ID" value="KAF2192300.1"/>
    <property type="molecule type" value="Genomic_DNA"/>
</dbReference>
<accession>A0A6A6EQD5</accession>
<sequence length="114" mass="13397">MNLSKRVIISEDSTPPHIKARRLFKVELEEKGVEFVQWPAKSPDIHPIDDIQKQNKNLDEVLFKSIQLPRRLNRRPRMRWSVFGSMIKVFTKIVEDISSMGKYMRLGLLARQHG</sequence>
<organism evidence="1 2">
    <name type="scientific">Zopfia rhizophila CBS 207.26</name>
    <dbReference type="NCBI Taxonomy" id="1314779"/>
    <lineage>
        <taxon>Eukaryota</taxon>
        <taxon>Fungi</taxon>
        <taxon>Dikarya</taxon>
        <taxon>Ascomycota</taxon>
        <taxon>Pezizomycotina</taxon>
        <taxon>Dothideomycetes</taxon>
        <taxon>Dothideomycetes incertae sedis</taxon>
        <taxon>Zopfiaceae</taxon>
        <taxon>Zopfia</taxon>
    </lineage>
</organism>
<dbReference type="InterPro" id="IPR036397">
    <property type="entry name" value="RNaseH_sf"/>
</dbReference>